<evidence type="ECO:0000313" key="13">
    <source>
        <dbReference type="EMBL" id="BES81473.1"/>
    </source>
</evidence>
<evidence type="ECO:0000256" key="1">
    <source>
        <dbReference type="ARBA" id="ARBA00001966"/>
    </source>
</evidence>
<dbReference type="InterPro" id="IPR058240">
    <property type="entry name" value="rSAM_sf"/>
</dbReference>
<protein>
    <recommendedName>
        <fullName evidence="10">S-adenosyl-L-methionine-dependent tRNA 4-demethylwyosine synthase</fullName>
        <ecNumber evidence="10">4.1.3.44</ecNumber>
    </recommendedName>
    <alternativeName>
        <fullName evidence="10">tRNA wyosine derivatives biosynthesis protein Taw1</fullName>
    </alternativeName>
</protein>
<dbReference type="EC" id="4.1.3.44" evidence="10"/>
<dbReference type="SFLD" id="SFLDG01071">
    <property type="entry name" value="tRNA_wybutosine-synthesizing"/>
    <property type="match status" value="1"/>
</dbReference>
<evidence type="ECO:0000256" key="8">
    <source>
        <dbReference type="ARBA" id="ARBA00023239"/>
    </source>
</evidence>
<keyword evidence="4 10" id="KW-0819">tRNA processing</keyword>
<gene>
    <name evidence="13" type="primary">twy1</name>
    <name evidence="10" type="synonym">taw1</name>
    <name evidence="13" type="ORF">PABY_10400</name>
</gene>
<comment type="subcellular location">
    <subcellularLocation>
        <location evidence="10">Cytoplasm</location>
    </subcellularLocation>
</comment>
<comment type="function">
    <text evidence="10">Component of the wyosine derivatives biosynthesis pathway that catalyzes the condensation of N-methylguanine with 2 carbon atoms from pyruvate to form the tricyclic 4-demethylwyosine (imG-14) on guanosine-37 of tRNA(Phe).</text>
</comment>
<reference evidence="13 14" key="1">
    <citation type="submission" date="2023-09" db="EMBL/GenBank/DDBJ databases">
        <title>Pyrofollis japonicus gen. nov. sp. nov., a novel member of the family Pyrodictiaceae isolated from the Iheya North hydrothermal field.</title>
        <authorList>
            <person name="Miyazaki U."/>
            <person name="Sanari M."/>
            <person name="Tame A."/>
            <person name="Kitajima M."/>
            <person name="Okamoto A."/>
            <person name="Sawayama S."/>
            <person name="Miyazaki J."/>
            <person name="Takai K."/>
            <person name="Nakagawa S."/>
        </authorList>
    </citation>
    <scope>NUCLEOTIDE SEQUENCE [LARGE SCALE GENOMIC DNA]</scope>
    <source>
        <strain evidence="13 14">AV2</strain>
    </source>
</reference>
<dbReference type="Pfam" id="PF08608">
    <property type="entry name" value="Wyosine_form"/>
    <property type="match status" value="1"/>
</dbReference>
<keyword evidence="7" id="KW-0411">Iron-sulfur</keyword>
<evidence type="ECO:0000313" key="14">
    <source>
        <dbReference type="Proteomes" id="UP001341135"/>
    </source>
</evidence>
<evidence type="ECO:0000256" key="4">
    <source>
        <dbReference type="ARBA" id="ARBA00022694"/>
    </source>
</evidence>
<organism evidence="13 14">
    <name type="scientific">Pyrodictium abyssi</name>
    <dbReference type="NCBI Taxonomy" id="54256"/>
    <lineage>
        <taxon>Archaea</taxon>
        <taxon>Thermoproteota</taxon>
        <taxon>Thermoprotei</taxon>
        <taxon>Desulfurococcales</taxon>
        <taxon>Pyrodictiaceae</taxon>
        <taxon>Pyrodictium</taxon>
    </lineage>
</organism>
<keyword evidence="14" id="KW-1185">Reference proteome</keyword>
<evidence type="ECO:0000256" key="3">
    <source>
        <dbReference type="ARBA" id="ARBA00022691"/>
    </source>
</evidence>
<dbReference type="InterPro" id="IPR013917">
    <property type="entry name" value="tRNA_wybutosine-synth"/>
</dbReference>
<evidence type="ECO:0000256" key="6">
    <source>
        <dbReference type="ARBA" id="ARBA00023004"/>
    </source>
</evidence>
<dbReference type="PANTHER" id="PTHR13930">
    <property type="entry name" value="S-ADENOSYL-L-METHIONINE-DEPENDENT TRNA 4-DEMETHYLWYOSINE SYNTHASE"/>
    <property type="match status" value="1"/>
</dbReference>
<evidence type="ECO:0000256" key="5">
    <source>
        <dbReference type="ARBA" id="ARBA00022723"/>
    </source>
</evidence>
<evidence type="ECO:0000256" key="7">
    <source>
        <dbReference type="ARBA" id="ARBA00023014"/>
    </source>
</evidence>
<dbReference type="SFLD" id="SFLDF00284">
    <property type="entry name" value="tRNA_wybutosine-synthesizing"/>
    <property type="match status" value="1"/>
</dbReference>
<dbReference type="Gene3D" id="3.20.20.70">
    <property type="entry name" value="Aldolase class I"/>
    <property type="match status" value="1"/>
</dbReference>
<dbReference type="SUPFAM" id="SSF102114">
    <property type="entry name" value="Radical SAM enzymes"/>
    <property type="match status" value="1"/>
</dbReference>
<evidence type="ECO:0000259" key="11">
    <source>
        <dbReference type="Pfam" id="PF04055"/>
    </source>
</evidence>
<comment type="similarity">
    <text evidence="10">Belongs to the TYW1 family.</text>
</comment>
<evidence type="ECO:0000256" key="9">
    <source>
        <dbReference type="ARBA" id="ARBA00049466"/>
    </source>
</evidence>
<feature type="domain" description="Radical SAM core" evidence="11">
    <location>
        <begin position="93"/>
        <end position="269"/>
    </location>
</feature>
<keyword evidence="2" id="KW-0004">4Fe-4S</keyword>
<accession>A0ABM8IV80</accession>
<feature type="domain" description="tRNA wybutosine-synthesis" evidence="12">
    <location>
        <begin position="282"/>
        <end position="342"/>
    </location>
</feature>
<comment type="caution">
    <text evidence="10">Lacks conserved residue(s) required for the propagation of feature annotation.</text>
</comment>
<evidence type="ECO:0000256" key="2">
    <source>
        <dbReference type="ARBA" id="ARBA00022485"/>
    </source>
</evidence>
<keyword evidence="5" id="KW-0479">Metal-binding</keyword>
<keyword evidence="10" id="KW-0963">Cytoplasm</keyword>
<evidence type="ECO:0000256" key="10">
    <source>
        <dbReference type="HAMAP-Rule" id="MF_01921"/>
    </source>
</evidence>
<dbReference type="SFLD" id="SFLDS00029">
    <property type="entry name" value="Radical_SAM"/>
    <property type="match status" value="1"/>
</dbReference>
<dbReference type="EMBL" id="AP028907">
    <property type="protein sequence ID" value="BES81473.1"/>
    <property type="molecule type" value="Genomic_DNA"/>
</dbReference>
<dbReference type="InterPro" id="IPR007197">
    <property type="entry name" value="rSAM"/>
</dbReference>
<comment type="subunit">
    <text evidence="10">Monomer.</text>
</comment>
<proteinExistence type="inferred from homology"/>
<dbReference type="PANTHER" id="PTHR13930:SF0">
    <property type="entry name" value="S-ADENOSYL-L-METHIONINE-DEPENDENT TRNA 4-DEMETHYLWYOSINE SYNTHASE TYW1-RELATED"/>
    <property type="match status" value="1"/>
</dbReference>
<name>A0ABM8IV80_9CREN</name>
<dbReference type="NCBIfam" id="TIGR03972">
    <property type="entry name" value="rSAM_TYW1"/>
    <property type="match status" value="1"/>
</dbReference>
<keyword evidence="6" id="KW-0408">Iron</keyword>
<dbReference type="InterPro" id="IPR034556">
    <property type="entry name" value="tRNA_wybutosine-synthase"/>
</dbReference>
<comment type="catalytic activity">
    <reaction evidence="9 10">
        <text>N(1)-methylguanosine(37) in tRNA(Phe) + pyruvate + S-adenosyl-L-methionine = 4-demethylwyosine(37) in tRNA(Phe) + 5'-deoxyadenosine + L-methionine + CO2 + H2O</text>
        <dbReference type="Rhea" id="RHEA:36347"/>
        <dbReference type="Rhea" id="RHEA-COMP:10164"/>
        <dbReference type="Rhea" id="RHEA-COMP:10165"/>
        <dbReference type="ChEBI" id="CHEBI:15361"/>
        <dbReference type="ChEBI" id="CHEBI:15377"/>
        <dbReference type="ChEBI" id="CHEBI:16526"/>
        <dbReference type="ChEBI" id="CHEBI:17319"/>
        <dbReference type="ChEBI" id="CHEBI:57844"/>
        <dbReference type="ChEBI" id="CHEBI:59789"/>
        <dbReference type="ChEBI" id="CHEBI:64315"/>
        <dbReference type="ChEBI" id="CHEBI:73542"/>
        <dbReference type="EC" id="4.1.3.44"/>
    </reaction>
</comment>
<dbReference type="CDD" id="cd01335">
    <property type="entry name" value="Radical_SAM"/>
    <property type="match status" value="1"/>
</dbReference>
<keyword evidence="3 10" id="KW-0949">S-adenosyl-L-methionine</keyword>
<dbReference type="InterPro" id="IPR013785">
    <property type="entry name" value="Aldolase_TIM"/>
</dbReference>
<evidence type="ECO:0000259" key="12">
    <source>
        <dbReference type="Pfam" id="PF08608"/>
    </source>
</evidence>
<sequence>MELTGVEVAQLDFRPRTVRNKRWKYRISDFPEPYRSLYRILERQGYIIVGRHSVVKKCHWTHAALVENRFCYKCKFYGIESHRDIQMSPAALWCWNACLHCWRLRPTDTIRWDDTKLPWVDDPDLIAEGSIEAHRESLMGYWGHPKADERMKRLLEEAMNPVHVAISLTGEPTLYPRLGELIQEYHKRGLTTFLVTRGVRPDVLANLEEEPTQLYISLEAWDKKSYNEFDKPLVPRAWELTLETLEMLPSFSSITVIRFTLVRSFNMHETALKAWAKLVEIAQPTYIEFKSYMHVGAARHRLSSKDMLRHIEVLAFAKKFADITGYKILSQQIESRVVLLSRIDKPIRVGKGCEGEIDRERDKLEEMLDMLKIDSSLDEVEYKMVLEQKI</sequence>
<dbReference type="HAMAP" id="MF_01921">
    <property type="entry name" value="TYW1_archaea"/>
    <property type="match status" value="1"/>
</dbReference>
<comment type="cofactor">
    <cofactor evidence="1">
        <name>[4Fe-4S] cluster</name>
        <dbReference type="ChEBI" id="CHEBI:49883"/>
    </cofactor>
</comment>
<keyword evidence="8 10" id="KW-0456">Lyase</keyword>
<dbReference type="InterPro" id="IPR023993">
    <property type="entry name" value="TYW1_archaea"/>
</dbReference>
<dbReference type="Proteomes" id="UP001341135">
    <property type="component" value="Chromosome"/>
</dbReference>
<dbReference type="Pfam" id="PF04055">
    <property type="entry name" value="Radical_SAM"/>
    <property type="match status" value="1"/>
</dbReference>